<comment type="subcellular location">
    <subcellularLocation>
        <location evidence="1">Golgi apparatus membrane</location>
        <topology evidence="1">Peripheral membrane protein</topology>
    </subcellularLocation>
</comment>
<feature type="compositionally biased region" description="Low complexity" evidence="9">
    <location>
        <begin position="16"/>
        <end position="36"/>
    </location>
</feature>
<sequence>MAAAEKQLQQHHPHAPRAGAAPAPLHLAPLQAQASLRSPMSPASPHTPGAGATPGDRRLSQRRASGSLPPRLPPRAGSQPQAADARRSTASRQASTSAMPDATLLLAASGVGLGGLGGGDTSLAAAAPRELTAAAIESSPDLLRYLDHLASQPLDAVRREPEQQAQEQARQARQLSTMAFSEYKAFVRAHESCAAQRGAARDAAADVAAVAASLPALAGSLRALEADARAAAADRDALARVLAQHEAVVEVLDVPRLFDTLVRGGHYEEAMDLQIHVQRLPARYPHLPVVARVARQVDASAGLMLAQLIRLLRGPVKLPLCIRVIGYLRRMGAFAEPELRLVFLQQRDVFLAQQLAAVGGPAAGSSTPTAAPFGPAGDAASMQQQPLAMKPQSSHESSGGGASHAPRQLGPGGSLEYLKRYIEVSREHFFDIITQYKAIFTDSQPVYAPGAISRGGSSGSGSGGLAGGLGLDFGGPPSSTASIFDTSASYATQSILSSYVSQRVSQLVAELRTHLLSDGAGVEDVAGVSAVLTQAMYYGMSLGRVGIDFRQCVAGVFEDAVERIVRVHMARGVDEFVAWAARSRLMGLYMPSAAAGLASSADATPRASQASAASLSGSSVPASASASGSATMTGTRAAPVALMSYPPLGALVNAFAVALNQLRVLPATALARPLAAFMGETLGVAMHALAQIAAEDAHAWSDARRAEFEDACRAAADVAVPFLAGALADGVYGGGGAAASATAAAAPAGPAASLASSSAAAAAAAAAVDVAAVCAPIEPWAAAARRRAAAHAVEAAATAATAATAAAAVSPPRGASPAQRAPTPSGSPPSQATLASPSAPQLPLDADAPGGLVTAQNASAP</sequence>
<feature type="compositionally biased region" description="Polar residues" evidence="9">
    <location>
        <begin position="822"/>
        <end position="839"/>
    </location>
</feature>
<feature type="region of interest" description="Disordered" evidence="9">
    <location>
        <begin position="1"/>
        <end position="97"/>
    </location>
</feature>
<dbReference type="PANTHER" id="PTHR21311">
    <property type="entry name" value="CONSERVED OLIGOMERIC GOLGI COMPLEX COMPONENT 8"/>
    <property type="match status" value="1"/>
</dbReference>
<feature type="compositionally biased region" description="Low complexity" evidence="9">
    <location>
        <begin position="807"/>
        <end position="818"/>
    </location>
</feature>
<dbReference type="EMBL" id="JADGIZ020000062">
    <property type="protein sequence ID" value="KAL2912575.1"/>
    <property type="molecule type" value="Genomic_DNA"/>
</dbReference>
<dbReference type="InterPro" id="IPR016159">
    <property type="entry name" value="Cullin_repeat-like_dom_sf"/>
</dbReference>
<keyword evidence="6" id="KW-0333">Golgi apparatus</keyword>
<keyword evidence="7" id="KW-0472">Membrane</keyword>
<name>A0ABR4MZ77_9FUNG</name>
<evidence type="ECO:0000256" key="9">
    <source>
        <dbReference type="SAM" id="MobiDB-lite"/>
    </source>
</evidence>
<organism evidence="10 11">
    <name type="scientific">Polyrhizophydium stewartii</name>
    <dbReference type="NCBI Taxonomy" id="2732419"/>
    <lineage>
        <taxon>Eukaryota</taxon>
        <taxon>Fungi</taxon>
        <taxon>Fungi incertae sedis</taxon>
        <taxon>Chytridiomycota</taxon>
        <taxon>Chytridiomycota incertae sedis</taxon>
        <taxon>Chytridiomycetes</taxon>
        <taxon>Rhizophydiales</taxon>
        <taxon>Rhizophydiales incertae sedis</taxon>
        <taxon>Polyrhizophydium</taxon>
    </lineage>
</organism>
<evidence type="ECO:0000256" key="6">
    <source>
        <dbReference type="ARBA" id="ARBA00023034"/>
    </source>
</evidence>
<protein>
    <recommendedName>
        <fullName evidence="3">Conserved oligomeric Golgi complex subunit 8</fullName>
    </recommendedName>
    <alternativeName>
        <fullName evidence="8">Component of oligomeric Golgi complex 8</fullName>
    </alternativeName>
</protein>
<dbReference type="Proteomes" id="UP001527925">
    <property type="component" value="Unassembled WGS sequence"/>
</dbReference>
<evidence type="ECO:0000256" key="5">
    <source>
        <dbReference type="ARBA" id="ARBA00022927"/>
    </source>
</evidence>
<keyword evidence="11" id="KW-1185">Reference proteome</keyword>
<comment type="caution">
    <text evidence="10">The sequence shown here is derived from an EMBL/GenBank/DDBJ whole genome shotgun (WGS) entry which is preliminary data.</text>
</comment>
<feature type="compositionally biased region" description="Low complexity" evidence="9">
    <location>
        <begin position="88"/>
        <end position="97"/>
    </location>
</feature>
<evidence type="ECO:0000256" key="1">
    <source>
        <dbReference type="ARBA" id="ARBA00004395"/>
    </source>
</evidence>
<evidence type="ECO:0000256" key="4">
    <source>
        <dbReference type="ARBA" id="ARBA00022448"/>
    </source>
</evidence>
<evidence type="ECO:0000313" key="10">
    <source>
        <dbReference type="EMBL" id="KAL2912575.1"/>
    </source>
</evidence>
<evidence type="ECO:0000256" key="8">
    <source>
        <dbReference type="ARBA" id="ARBA00031347"/>
    </source>
</evidence>
<feature type="compositionally biased region" description="Low complexity" evidence="9">
    <location>
        <begin position="363"/>
        <end position="372"/>
    </location>
</feature>
<evidence type="ECO:0000256" key="3">
    <source>
        <dbReference type="ARBA" id="ARBA00020983"/>
    </source>
</evidence>
<feature type="region of interest" description="Disordered" evidence="9">
    <location>
        <begin position="807"/>
        <end position="861"/>
    </location>
</feature>
<proteinExistence type="inferred from homology"/>
<feature type="region of interest" description="Disordered" evidence="9">
    <location>
        <begin position="363"/>
        <end position="411"/>
    </location>
</feature>
<keyword evidence="4" id="KW-0813">Transport</keyword>
<gene>
    <name evidence="10" type="ORF">HK105_207974</name>
</gene>
<evidence type="ECO:0000313" key="11">
    <source>
        <dbReference type="Proteomes" id="UP001527925"/>
    </source>
</evidence>
<evidence type="ECO:0000256" key="7">
    <source>
        <dbReference type="ARBA" id="ARBA00023136"/>
    </source>
</evidence>
<keyword evidence="5" id="KW-0653">Protein transport</keyword>
<dbReference type="PANTHER" id="PTHR21311:SF0">
    <property type="entry name" value="CONSERVED OLIGOMERIC GOLGI COMPLEX SUBUNIT 8"/>
    <property type="match status" value="1"/>
</dbReference>
<dbReference type="SUPFAM" id="SSF74788">
    <property type="entry name" value="Cullin repeat-like"/>
    <property type="match status" value="1"/>
</dbReference>
<dbReference type="Pfam" id="PF04124">
    <property type="entry name" value="Dor1"/>
    <property type="match status" value="2"/>
</dbReference>
<reference evidence="10 11" key="1">
    <citation type="submission" date="2023-09" db="EMBL/GenBank/DDBJ databases">
        <title>Pangenome analysis of Batrachochytrium dendrobatidis and related Chytrids.</title>
        <authorList>
            <person name="Yacoub M.N."/>
            <person name="Stajich J.E."/>
            <person name="James T.Y."/>
        </authorList>
    </citation>
    <scope>NUCLEOTIDE SEQUENCE [LARGE SCALE GENOMIC DNA]</scope>
    <source>
        <strain evidence="10 11">JEL0888</strain>
    </source>
</reference>
<evidence type="ECO:0000256" key="2">
    <source>
        <dbReference type="ARBA" id="ARBA00006419"/>
    </source>
</evidence>
<comment type="similarity">
    <text evidence="2">Belongs to the COG8 family.</text>
</comment>
<accession>A0ABR4MZ77</accession>
<dbReference type="InterPro" id="IPR007255">
    <property type="entry name" value="COG8"/>
</dbReference>